<protein>
    <submittedName>
        <fullName evidence="2">Helix-turn-helix domain-containing protein</fullName>
    </submittedName>
</protein>
<dbReference type="SUPFAM" id="SSF46785">
    <property type="entry name" value="Winged helix' DNA-binding domain"/>
    <property type="match status" value="1"/>
</dbReference>
<name>A0ABS8YHA3_9BACL</name>
<reference evidence="2 3" key="1">
    <citation type="submission" date="2021-11" db="EMBL/GenBank/DDBJ databases">
        <title>Draft genome sequence of Paenibacillus profundus YoMME, a new Gram-positive bacteria with exoelectrogenic properties.</title>
        <authorList>
            <person name="Hubenova Y."/>
            <person name="Hubenova E."/>
            <person name="Manasiev Y."/>
            <person name="Peykov S."/>
            <person name="Mitov M."/>
        </authorList>
    </citation>
    <scope>NUCLEOTIDE SEQUENCE [LARGE SCALE GENOMIC DNA]</scope>
    <source>
        <strain evidence="2 3">YoMME</strain>
    </source>
</reference>
<dbReference type="Proteomes" id="UP001199916">
    <property type="component" value="Unassembled WGS sequence"/>
</dbReference>
<dbReference type="Pfam" id="PF13545">
    <property type="entry name" value="HTH_Crp_2"/>
    <property type="match status" value="1"/>
</dbReference>
<proteinExistence type="predicted"/>
<dbReference type="InterPro" id="IPR012318">
    <property type="entry name" value="HTH_CRP"/>
</dbReference>
<feature type="domain" description="HTH crp-type" evidence="1">
    <location>
        <begin position="52"/>
        <end position="120"/>
    </location>
</feature>
<dbReference type="InterPro" id="IPR036390">
    <property type="entry name" value="WH_DNA-bd_sf"/>
</dbReference>
<evidence type="ECO:0000259" key="1">
    <source>
        <dbReference type="Pfam" id="PF13545"/>
    </source>
</evidence>
<dbReference type="Gene3D" id="1.10.10.10">
    <property type="entry name" value="Winged helix-like DNA-binding domain superfamily/Winged helix DNA-binding domain"/>
    <property type="match status" value="1"/>
</dbReference>
<dbReference type="EMBL" id="JAJNBZ010000007">
    <property type="protein sequence ID" value="MCE5169930.1"/>
    <property type="molecule type" value="Genomic_DNA"/>
</dbReference>
<evidence type="ECO:0000313" key="2">
    <source>
        <dbReference type="EMBL" id="MCE5169930.1"/>
    </source>
</evidence>
<accession>A0ABS8YHA3</accession>
<sequence length="128" mass="14199">MREGDALDGLYFQAEGITKVSSSVGTRNKQLSYKLQTCTTASRINLLASVEERFAGYLITSQQPIAFGKEILLSNCHEIASLIGTTSRYLNRVIQKLSAAGILKKEKKKIIVLDWDGLDDLSNGLRYE</sequence>
<dbReference type="RefSeq" id="WP_233696801.1">
    <property type="nucleotide sequence ID" value="NZ_JAJNBZ010000007.1"/>
</dbReference>
<dbReference type="InterPro" id="IPR036388">
    <property type="entry name" value="WH-like_DNA-bd_sf"/>
</dbReference>
<evidence type="ECO:0000313" key="3">
    <source>
        <dbReference type="Proteomes" id="UP001199916"/>
    </source>
</evidence>
<gene>
    <name evidence="2" type="ORF">LQV63_11465</name>
</gene>
<keyword evidence="3" id="KW-1185">Reference proteome</keyword>
<organism evidence="2 3">
    <name type="scientific">Paenibacillus profundus</name>
    <dbReference type="NCBI Taxonomy" id="1173085"/>
    <lineage>
        <taxon>Bacteria</taxon>
        <taxon>Bacillati</taxon>
        <taxon>Bacillota</taxon>
        <taxon>Bacilli</taxon>
        <taxon>Bacillales</taxon>
        <taxon>Paenibacillaceae</taxon>
        <taxon>Paenibacillus</taxon>
    </lineage>
</organism>
<comment type="caution">
    <text evidence="2">The sequence shown here is derived from an EMBL/GenBank/DDBJ whole genome shotgun (WGS) entry which is preliminary data.</text>
</comment>